<dbReference type="SUPFAM" id="SSF52540">
    <property type="entry name" value="P-loop containing nucleoside triphosphate hydrolases"/>
    <property type="match status" value="1"/>
</dbReference>
<feature type="compositionally biased region" description="Basic and acidic residues" evidence="1">
    <location>
        <begin position="81"/>
        <end position="101"/>
    </location>
</feature>
<dbReference type="PANTHER" id="PTHR33477">
    <property type="entry name" value="P-LOOP NTPASE DOMAIN-CONTAINING PROTEIN LPA1 HOMOLOG 1"/>
    <property type="match status" value="1"/>
</dbReference>
<name>A0A086JUS2_TOXGO</name>
<evidence type="ECO:0000313" key="2">
    <source>
        <dbReference type="EMBL" id="KFG35890.1"/>
    </source>
</evidence>
<reference evidence="2 3" key="1">
    <citation type="submission" date="2014-03" db="EMBL/GenBank/DDBJ databases">
        <authorList>
            <person name="Sibley D."/>
            <person name="Venepally P."/>
            <person name="Karamycheva S."/>
            <person name="Hadjithomas M."/>
            <person name="Khan A."/>
            <person name="Brunk B."/>
            <person name="Roos D."/>
            <person name="Caler E."/>
            <person name="Lorenzi H."/>
        </authorList>
    </citation>
    <scope>NUCLEOTIDE SEQUENCE [LARGE SCALE GENOMIC DNA]</scope>
    <source>
        <strain evidence="3">p89</strain>
    </source>
</reference>
<dbReference type="AlphaFoldDB" id="A0A086JUS2"/>
<dbReference type="OrthoDB" id="330430at2759"/>
<feature type="compositionally biased region" description="Basic and acidic residues" evidence="1">
    <location>
        <begin position="599"/>
        <end position="611"/>
    </location>
</feature>
<comment type="caution">
    <text evidence="2">The sequence shown here is derived from an EMBL/GenBank/DDBJ whole genome shotgun (WGS) entry which is preliminary data.</text>
</comment>
<feature type="compositionally biased region" description="Basic and acidic residues" evidence="1">
    <location>
        <begin position="219"/>
        <end position="237"/>
    </location>
</feature>
<dbReference type="VEuPathDB" id="ToxoDB:TGP89_223095"/>
<feature type="compositionally biased region" description="Basic and acidic residues" evidence="1">
    <location>
        <begin position="182"/>
        <end position="191"/>
    </location>
</feature>
<feature type="region of interest" description="Disordered" evidence="1">
    <location>
        <begin position="358"/>
        <end position="400"/>
    </location>
</feature>
<sequence>MTEFVRHNISAGTPGERSPRGFTPVAAIRNKIDQVRFCRARIPEISVRRQDEIVTSALVYPTLRPFHPWCFSTEAHEVETYAEQRRPESSRSTRVTRDRRTSGISPLSKEAALPENQCSEARAEKDCLPRGVAKLLGEAIVEATARVHATRLRYSPRPMRSREIKDGGEDGGENGKQSGRADGSEEPRAAEHGTAVSGREMKGVEDFSATLVNQKANRRAKETCAHSGKGDTGEASRSRCTSGLGGDESPHKPVLLLLGGPSGTGKSTLAPLVTRLLMENVRSRNASLLSEERCSEQCPSNDVGLEDGCVVVSSDHTRKVARVLSQSRNPLLFHSTFELQSVVQEQLESLKGRSKCAREGGGRRGAAQRLDDCETEPETADCPDTAGNWNEDPEDRAGKVEKTRREIEENLQPFSAWFPEKCPSCQESYPCSAVLGLLQQSILLQHQVLGPTIHGLMGERTEGREGSASIDEGNRSKHGGDDSGTNADACASPLKLIVVEGVHLTPGFVRSLQNRYGRQCLSFSMYVHSKDEHSARLQHRRDDSHQPLGRMMGNEMLNLTPTSHVFSREDSRASGDVVAETKRGNRLPVGKELGQANPEKAEARSSDCSEEGKTDRMVEMRQHIVAPGFHGDGSADSGEGSAEKENKYVRNLCNIRCLQIYLCLAAHSAAAGAPPEACKQKAIEAVCKRFASEADDVGSLDTGHTGAAEESDDFVDLARPGSSGQGGTYIVLNRDLYGSLEFMRSAFVSLGIRV</sequence>
<feature type="region of interest" description="Disordered" evidence="1">
    <location>
        <begin position="152"/>
        <end position="202"/>
    </location>
</feature>
<organism evidence="2 3">
    <name type="scientific">Toxoplasma gondii p89</name>
    <dbReference type="NCBI Taxonomy" id="943119"/>
    <lineage>
        <taxon>Eukaryota</taxon>
        <taxon>Sar</taxon>
        <taxon>Alveolata</taxon>
        <taxon>Apicomplexa</taxon>
        <taxon>Conoidasida</taxon>
        <taxon>Coccidia</taxon>
        <taxon>Eucoccidiorida</taxon>
        <taxon>Eimeriorina</taxon>
        <taxon>Sarcocystidae</taxon>
        <taxon>Toxoplasma</taxon>
    </lineage>
</organism>
<protein>
    <submittedName>
        <fullName evidence="2">Uncharacterized protein</fullName>
    </submittedName>
</protein>
<feature type="region of interest" description="Disordered" evidence="1">
    <location>
        <begin position="81"/>
        <end position="118"/>
    </location>
</feature>
<feature type="region of interest" description="Disordered" evidence="1">
    <location>
        <begin position="1"/>
        <end position="21"/>
    </location>
</feature>
<evidence type="ECO:0000313" key="3">
    <source>
        <dbReference type="Proteomes" id="UP000028828"/>
    </source>
</evidence>
<feature type="compositionally biased region" description="Basic and acidic residues" evidence="1">
    <location>
        <begin position="472"/>
        <end position="481"/>
    </location>
</feature>
<dbReference type="Proteomes" id="UP000028828">
    <property type="component" value="Unassembled WGS sequence"/>
</dbReference>
<dbReference type="EMBL" id="AEYI02001567">
    <property type="protein sequence ID" value="KFG35890.1"/>
    <property type="molecule type" value="Genomic_DNA"/>
</dbReference>
<feature type="region of interest" description="Disordered" evidence="1">
    <location>
        <begin position="216"/>
        <end position="247"/>
    </location>
</feature>
<feature type="region of interest" description="Disordered" evidence="1">
    <location>
        <begin position="583"/>
        <end position="611"/>
    </location>
</feature>
<accession>A0A086JUS2</accession>
<feature type="region of interest" description="Disordered" evidence="1">
    <location>
        <begin position="462"/>
        <end position="486"/>
    </location>
</feature>
<dbReference type="PANTHER" id="PTHR33477:SF3">
    <property type="entry name" value="P-LOOP NTPASE DOMAIN-CONTAINING PROTEIN LPA1 HOMOLOG 1"/>
    <property type="match status" value="1"/>
</dbReference>
<proteinExistence type="predicted"/>
<dbReference type="InterPro" id="IPR027417">
    <property type="entry name" value="P-loop_NTPase"/>
</dbReference>
<evidence type="ECO:0000256" key="1">
    <source>
        <dbReference type="SAM" id="MobiDB-lite"/>
    </source>
</evidence>
<gene>
    <name evidence="2" type="ORF">TGP89_223095</name>
</gene>